<feature type="domain" description="MSP" evidence="5">
    <location>
        <begin position="5"/>
        <end position="125"/>
    </location>
</feature>
<dbReference type="EMBL" id="VIEB01001071">
    <property type="protein sequence ID" value="TQD75821.1"/>
    <property type="molecule type" value="Genomic_DNA"/>
</dbReference>
<keyword evidence="2" id="KW-0175">Coiled coil</keyword>
<dbReference type="PANTHER" id="PTHR10809">
    <property type="entry name" value="VESICLE-ASSOCIATED MEMBRANE PROTEIN-ASSOCIATED PROTEIN"/>
    <property type="match status" value="1"/>
</dbReference>
<evidence type="ECO:0000259" key="5">
    <source>
        <dbReference type="PROSITE" id="PS50202"/>
    </source>
</evidence>
<reference evidence="6 7" key="1">
    <citation type="journal article" date="2019" name="G3 (Bethesda)">
        <title>Sequencing of a Wild Apple (Malus baccata) Genome Unravels the Differences Between Cultivated and Wild Apple Species Regarding Disease Resistance and Cold Tolerance.</title>
        <authorList>
            <person name="Chen X."/>
        </authorList>
    </citation>
    <scope>NUCLEOTIDE SEQUENCE [LARGE SCALE GENOMIC DNA]</scope>
    <source>
        <strain evidence="7">cv. Shandingzi</strain>
        <tissue evidence="6">Leaves</tissue>
    </source>
</reference>
<feature type="coiled-coil region" evidence="2">
    <location>
        <begin position="357"/>
        <end position="391"/>
    </location>
</feature>
<dbReference type="SUPFAM" id="SSF49354">
    <property type="entry name" value="PapD-like"/>
    <property type="match status" value="1"/>
</dbReference>
<gene>
    <name evidence="6" type="ORF">C1H46_038629</name>
</gene>
<dbReference type="PANTHER" id="PTHR10809:SF45">
    <property type="entry name" value="VESICLE-ASSOCIATED PROTEIN 2-2"/>
    <property type="match status" value="1"/>
</dbReference>
<evidence type="ECO:0000313" key="6">
    <source>
        <dbReference type="EMBL" id="TQD75821.1"/>
    </source>
</evidence>
<dbReference type="PROSITE" id="PS50202">
    <property type="entry name" value="MSP"/>
    <property type="match status" value="1"/>
</dbReference>
<feature type="compositionally biased region" description="Basic and acidic residues" evidence="3">
    <location>
        <begin position="188"/>
        <end position="211"/>
    </location>
</feature>
<evidence type="ECO:0000256" key="3">
    <source>
        <dbReference type="SAM" id="MobiDB-lite"/>
    </source>
</evidence>
<feature type="region of interest" description="Disordered" evidence="3">
    <location>
        <begin position="175"/>
        <end position="211"/>
    </location>
</feature>
<keyword evidence="4" id="KW-0472">Membrane</keyword>
<dbReference type="GO" id="GO:0005789">
    <property type="term" value="C:endoplasmic reticulum membrane"/>
    <property type="evidence" value="ECO:0007669"/>
    <property type="project" value="InterPro"/>
</dbReference>
<dbReference type="Proteomes" id="UP000315295">
    <property type="component" value="Unassembled WGS sequence"/>
</dbReference>
<comment type="similarity">
    <text evidence="1">Belongs to the VAMP-associated protein (VAP) (TC 9.B.17) family.</text>
</comment>
<dbReference type="InterPro" id="IPR016763">
    <property type="entry name" value="VAP"/>
</dbReference>
<feature type="transmembrane region" description="Helical" evidence="4">
    <location>
        <begin position="414"/>
        <end position="435"/>
    </location>
</feature>
<accession>A0A540KNP0</accession>
<dbReference type="AlphaFoldDB" id="A0A540KNP0"/>
<evidence type="ECO:0000256" key="1">
    <source>
        <dbReference type="ARBA" id="ARBA00008932"/>
    </source>
</evidence>
<comment type="caution">
    <text evidence="6">The sequence shown here is derived from an EMBL/GenBank/DDBJ whole genome shotgun (WGS) entry which is preliminary data.</text>
</comment>
<keyword evidence="4" id="KW-1133">Transmembrane helix</keyword>
<dbReference type="Pfam" id="PF00635">
    <property type="entry name" value="Motile_Sperm"/>
    <property type="match status" value="1"/>
</dbReference>
<keyword evidence="4" id="KW-0812">Transmembrane</keyword>
<proteinExistence type="inferred from homology"/>
<keyword evidence="7" id="KW-1185">Reference proteome</keyword>
<name>A0A540KNP0_MALBA</name>
<evidence type="ECO:0000256" key="4">
    <source>
        <dbReference type="SAM" id="Phobius"/>
    </source>
</evidence>
<dbReference type="Gene3D" id="2.60.40.10">
    <property type="entry name" value="Immunoglobulins"/>
    <property type="match status" value="1"/>
</dbReference>
<dbReference type="InterPro" id="IPR000535">
    <property type="entry name" value="MSP_dom"/>
</dbReference>
<dbReference type="GO" id="GO:0005886">
    <property type="term" value="C:plasma membrane"/>
    <property type="evidence" value="ECO:0007669"/>
    <property type="project" value="TreeGrafter"/>
</dbReference>
<dbReference type="InterPro" id="IPR008962">
    <property type="entry name" value="PapD-like_sf"/>
</dbReference>
<dbReference type="STRING" id="106549.A0A540KNP0"/>
<sequence length="437" mass="48992">MNTQLLEIQPKELKFLFELKKQSSCSIRLTNLTDRYVAFKVKTTSPKKYCVVPNVGVVLPKSTSEFSVTMQAPRTGMVDMECKDKFLIQSTIVSSRTTDEDITASMFSKDGGKYIEEKKLRVTLISPPNSPMLSPMKVDLKQGLGYEHSVLKDQFGGVEILPSLNKVAKDVKFAATNEMPKPSTGTNEKPKPSKDVELKPEKDFEVKPEKDFELKPEKDVELKPAKYEALEPEKEAELKPAKYEALEPEKEAELKPVKDVELKSAKDVELKPVKDVELKSAKDVELKPEKEVELKPEKEVGLKPKKEAELKPVNDVELKSAKDVELKPPNATELKLEKDVELNATKIVEDLKLAKDIQEMKSKLNALELKLSQAEVTISKLTEERSSTIQETRNIQEQVAQLGIRGVDVKVVQVGFPLLFVCMVAIMSVAIGYCIHP</sequence>
<evidence type="ECO:0000256" key="2">
    <source>
        <dbReference type="SAM" id="Coils"/>
    </source>
</evidence>
<dbReference type="FunFam" id="2.60.40.10:FF:000813">
    <property type="entry name" value="Vesicle-associated protein 1-1"/>
    <property type="match status" value="1"/>
</dbReference>
<dbReference type="GO" id="GO:0090158">
    <property type="term" value="P:endoplasmic reticulum membrane organization"/>
    <property type="evidence" value="ECO:0007669"/>
    <property type="project" value="TreeGrafter"/>
</dbReference>
<organism evidence="6 7">
    <name type="scientific">Malus baccata</name>
    <name type="common">Siberian crab apple</name>
    <name type="synonym">Pyrus baccata</name>
    <dbReference type="NCBI Taxonomy" id="106549"/>
    <lineage>
        <taxon>Eukaryota</taxon>
        <taxon>Viridiplantae</taxon>
        <taxon>Streptophyta</taxon>
        <taxon>Embryophyta</taxon>
        <taxon>Tracheophyta</taxon>
        <taxon>Spermatophyta</taxon>
        <taxon>Magnoliopsida</taxon>
        <taxon>eudicotyledons</taxon>
        <taxon>Gunneridae</taxon>
        <taxon>Pentapetalae</taxon>
        <taxon>rosids</taxon>
        <taxon>fabids</taxon>
        <taxon>Rosales</taxon>
        <taxon>Rosaceae</taxon>
        <taxon>Amygdaloideae</taxon>
        <taxon>Maleae</taxon>
        <taxon>Malus</taxon>
    </lineage>
</organism>
<protein>
    <recommendedName>
        <fullName evidence="5">MSP domain-containing protein</fullName>
    </recommendedName>
</protein>
<dbReference type="InterPro" id="IPR013783">
    <property type="entry name" value="Ig-like_fold"/>
</dbReference>
<evidence type="ECO:0000313" key="7">
    <source>
        <dbReference type="Proteomes" id="UP000315295"/>
    </source>
</evidence>
<dbReference type="GO" id="GO:0061817">
    <property type="term" value="P:endoplasmic reticulum-plasma membrane tethering"/>
    <property type="evidence" value="ECO:0007669"/>
    <property type="project" value="TreeGrafter"/>
</dbReference>